<dbReference type="PROSITE" id="PS51751">
    <property type="entry name" value="EXPERA"/>
    <property type="match status" value="1"/>
</dbReference>
<keyword evidence="6 7" id="KW-0472">Membrane</keyword>
<dbReference type="Proteomes" id="UP001054902">
    <property type="component" value="Unassembled WGS sequence"/>
</dbReference>
<dbReference type="AlphaFoldDB" id="A0AAD3D2B8"/>
<evidence type="ECO:0000256" key="6">
    <source>
        <dbReference type="ARBA" id="ARBA00023136"/>
    </source>
</evidence>
<keyword evidence="11" id="KW-1185">Reference proteome</keyword>
<dbReference type="Pfam" id="PF05241">
    <property type="entry name" value="EBP"/>
    <property type="match status" value="1"/>
</dbReference>
<accession>A0AAD3D2B8</accession>
<feature type="transmembrane region" description="Helical" evidence="8">
    <location>
        <begin position="66"/>
        <end position="84"/>
    </location>
</feature>
<proteinExistence type="inferred from homology"/>
<organism evidence="10 11">
    <name type="scientific">Chaetoceros tenuissimus</name>
    <dbReference type="NCBI Taxonomy" id="426638"/>
    <lineage>
        <taxon>Eukaryota</taxon>
        <taxon>Sar</taxon>
        <taxon>Stramenopiles</taxon>
        <taxon>Ochrophyta</taxon>
        <taxon>Bacillariophyta</taxon>
        <taxon>Coscinodiscophyceae</taxon>
        <taxon>Chaetocerotophycidae</taxon>
        <taxon>Chaetocerotales</taxon>
        <taxon>Chaetocerotaceae</taxon>
        <taxon>Chaetoceros</taxon>
    </lineage>
</organism>
<comment type="subcellular location">
    <subcellularLocation>
        <location evidence="1">Endoplasmic reticulum membrane</location>
        <topology evidence="1">Multi-pass membrane protein</topology>
    </subcellularLocation>
</comment>
<protein>
    <recommendedName>
        <fullName evidence="9">EXPERA domain-containing protein</fullName>
    </recommendedName>
</protein>
<evidence type="ECO:0000256" key="4">
    <source>
        <dbReference type="ARBA" id="ARBA00022824"/>
    </source>
</evidence>
<dbReference type="InterPro" id="IPR033118">
    <property type="entry name" value="EXPERA"/>
</dbReference>
<keyword evidence="4" id="KW-0256">Endoplasmic reticulum</keyword>
<sequence>MYPTPLQNLLEFYTTTFNDQLMAAPHDTWFRAIVAGEFVFQFPFFFLVVHALLYPEKYDGTGWFKNLCLVYGAHTATTLIPILACHCDNESATLLEKVMVISIYLPYLIFPLWMVYICFVSQDIFGSLDKKKQ</sequence>
<evidence type="ECO:0000256" key="3">
    <source>
        <dbReference type="ARBA" id="ARBA00022692"/>
    </source>
</evidence>
<dbReference type="EMBL" id="BLLK01000051">
    <property type="protein sequence ID" value="GFH56302.1"/>
    <property type="molecule type" value="Genomic_DNA"/>
</dbReference>
<reference evidence="10 11" key="1">
    <citation type="journal article" date="2021" name="Sci. Rep.">
        <title>The genome of the diatom Chaetoceros tenuissimus carries an ancient integrated fragment of an extant virus.</title>
        <authorList>
            <person name="Hongo Y."/>
            <person name="Kimura K."/>
            <person name="Takaki Y."/>
            <person name="Yoshida Y."/>
            <person name="Baba S."/>
            <person name="Kobayashi G."/>
            <person name="Nagasaki K."/>
            <person name="Hano T."/>
            <person name="Tomaru Y."/>
        </authorList>
    </citation>
    <scope>NUCLEOTIDE SEQUENCE [LARGE SCALE GENOMIC DNA]</scope>
    <source>
        <strain evidence="10 11">NIES-3715</strain>
    </source>
</reference>
<comment type="similarity">
    <text evidence="2">Belongs to the TMEM97/sigma-2 receptor family.</text>
</comment>
<name>A0AAD3D2B8_9STRA</name>
<evidence type="ECO:0000256" key="8">
    <source>
        <dbReference type="SAM" id="Phobius"/>
    </source>
</evidence>
<evidence type="ECO:0000313" key="10">
    <source>
        <dbReference type="EMBL" id="GFH56302.1"/>
    </source>
</evidence>
<dbReference type="PANTHER" id="PTHR31204:SF1">
    <property type="entry name" value="SIGMA INTRACELLULAR RECEPTOR 2"/>
    <property type="match status" value="1"/>
</dbReference>
<evidence type="ECO:0000259" key="9">
    <source>
        <dbReference type="PROSITE" id="PS51751"/>
    </source>
</evidence>
<evidence type="ECO:0000256" key="2">
    <source>
        <dbReference type="ARBA" id="ARBA00009096"/>
    </source>
</evidence>
<feature type="domain" description="EXPERA" evidence="9">
    <location>
        <begin position="1"/>
        <end position="115"/>
    </location>
</feature>
<gene>
    <name evidence="10" type="ORF">CTEN210_12778</name>
</gene>
<dbReference type="GO" id="GO:0005789">
    <property type="term" value="C:endoplasmic reticulum membrane"/>
    <property type="evidence" value="ECO:0007669"/>
    <property type="project" value="UniProtKB-SubCell"/>
</dbReference>
<evidence type="ECO:0000313" key="11">
    <source>
        <dbReference type="Proteomes" id="UP001054902"/>
    </source>
</evidence>
<keyword evidence="5 7" id="KW-1133">Transmembrane helix</keyword>
<feature type="transmembrane region" description="Helical" evidence="8">
    <location>
        <begin position="104"/>
        <end position="125"/>
    </location>
</feature>
<feature type="transmembrane region" description="Helical" evidence="8">
    <location>
        <begin position="29"/>
        <end position="54"/>
    </location>
</feature>
<dbReference type="InterPro" id="IPR016964">
    <property type="entry name" value="Sigma2_recept"/>
</dbReference>
<dbReference type="PIRSF" id="PIRSF031032">
    <property type="entry name" value="TMP_97_prd"/>
    <property type="match status" value="1"/>
</dbReference>
<evidence type="ECO:0000256" key="1">
    <source>
        <dbReference type="ARBA" id="ARBA00004477"/>
    </source>
</evidence>
<comment type="caution">
    <text evidence="10">The sequence shown here is derived from an EMBL/GenBank/DDBJ whole genome shotgun (WGS) entry which is preliminary data.</text>
</comment>
<evidence type="ECO:0000256" key="5">
    <source>
        <dbReference type="ARBA" id="ARBA00022989"/>
    </source>
</evidence>
<dbReference type="PANTHER" id="PTHR31204">
    <property type="entry name" value="SIGMA INTRACELLULAR RECEPTOR 2"/>
    <property type="match status" value="1"/>
</dbReference>
<keyword evidence="3 7" id="KW-0812">Transmembrane</keyword>
<evidence type="ECO:0000256" key="7">
    <source>
        <dbReference type="PROSITE-ProRule" id="PRU01087"/>
    </source>
</evidence>
<dbReference type="InterPro" id="IPR051987">
    <property type="entry name" value="Sigma-2_receptor-like"/>
</dbReference>